<proteinExistence type="predicted"/>
<evidence type="ECO:0000313" key="2">
    <source>
        <dbReference type="Proteomes" id="UP001302745"/>
    </source>
</evidence>
<comment type="caution">
    <text evidence="1">The sequence shown here is derived from an EMBL/GenBank/DDBJ whole genome shotgun (WGS) entry which is preliminary data.</text>
</comment>
<reference evidence="1" key="2">
    <citation type="submission" date="2023-05" db="EMBL/GenBank/DDBJ databases">
        <authorList>
            <consortium name="Lawrence Berkeley National Laboratory"/>
            <person name="Steindorff A."/>
            <person name="Hensen N."/>
            <person name="Bonometti L."/>
            <person name="Westerberg I."/>
            <person name="Brannstrom I.O."/>
            <person name="Guillou S."/>
            <person name="Cros-Aarteil S."/>
            <person name="Calhoun S."/>
            <person name="Haridas S."/>
            <person name="Kuo A."/>
            <person name="Mondo S."/>
            <person name="Pangilinan J."/>
            <person name="Riley R."/>
            <person name="Labutti K."/>
            <person name="Andreopoulos B."/>
            <person name="Lipzen A."/>
            <person name="Chen C."/>
            <person name="Yanf M."/>
            <person name="Daum C."/>
            <person name="Ng V."/>
            <person name="Clum A."/>
            <person name="Ohm R."/>
            <person name="Martin F."/>
            <person name="Silar P."/>
            <person name="Natvig D."/>
            <person name="Lalanne C."/>
            <person name="Gautier V."/>
            <person name="Ament-Velasquez S.L."/>
            <person name="Kruys A."/>
            <person name="Hutchinson M.I."/>
            <person name="Powell A.J."/>
            <person name="Barry K."/>
            <person name="Miller A.N."/>
            <person name="Grigoriev I.V."/>
            <person name="Debuchy R."/>
            <person name="Gladieux P."/>
            <person name="Thoren M.H."/>
            <person name="Johannesson H."/>
        </authorList>
    </citation>
    <scope>NUCLEOTIDE SEQUENCE</scope>
    <source>
        <strain evidence="1">CBS 538.74</strain>
    </source>
</reference>
<dbReference type="Proteomes" id="UP001302745">
    <property type="component" value="Unassembled WGS sequence"/>
</dbReference>
<organism evidence="1 2">
    <name type="scientific">Chaetomidium leptoderma</name>
    <dbReference type="NCBI Taxonomy" id="669021"/>
    <lineage>
        <taxon>Eukaryota</taxon>
        <taxon>Fungi</taxon>
        <taxon>Dikarya</taxon>
        <taxon>Ascomycota</taxon>
        <taxon>Pezizomycotina</taxon>
        <taxon>Sordariomycetes</taxon>
        <taxon>Sordariomycetidae</taxon>
        <taxon>Sordariales</taxon>
        <taxon>Chaetomiaceae</taxon>
        <taxon>Chaetomidium</taxon>
    </lineage>
</organism>
<dbReference type="AlphaFoldDB" id="A0AAN6ZYR7"/>
<dbReference type="EMBL" id="MU856928">
    <property type="protein sequence ID" value="KAK4153846.1"/>
    <property type="molecule type" value="Genomic_DNA"/>
</dbReference>
<gene>
    <name evidence="1" type="ORF">C8A00DRAFT_33392</name>
</gene>
<accession>A0AAN6ZYR7</accession>
<sequence length="206" mass="23736">MGKSEFKAHYWRHKCPAGSPEDGDSVPSDRNHPDIKYKKFPAFRQPFFKEESILGKACTVDGCQYVANEETVILNKDREAIRNLGGQNMYVGRTHPAHMRCCKWSCRNSYTTGHSVHTPSFREPGNHSCTHALLYHYYLQNPNIQKRVEGCTCVMVNQYGEPVRTWEPVSWRGTTIEGSPLDLDERYYERKKKEAEALETKKKFGG</sequence>
<reference evidence="1" key="1">
    <citation type="journal article" date="2023" name="Mol. Phylogenet. Evol.">
        <title>Genome-scale phylogeny and comparative genomics of the fungal order Sordariales.</title>
        <authorList>
            <person name="Hensen N."/>
            <person name="Bonometti L."/>
            <person name="Westerberg I."/>
            <person name="Brannstrom I.O."/>
            <person name="Guillou S."/>
            <person name="Cros-Aarteil S."/>
            <person name="Calhoun S."/>
            <person name="Haridas S."/>
            <person name="Kuo A."/>
            <person name="Mondo S."/>
            <person name="Pangilinan J."/>
            <person name="Riley R."/>
            <person name="LaButti K."/>
            <person name="Andreopoulos B."/>
            <person name="Lipzen A."/>
            <person name="Chen C."/>
            <person name="Yan M."/>
            <person name="Daum C."/>
            <person name="Ng V."/>
            <person name="Clum A."/>
            <person name="Steindorff A."/>
            <person name="Ohm R.A."/>
            <person name="Martin F."/>
            <person name="Silar P."/>
            <person name="Natvig D.O."/>
            <person name="Lalanne C."/>
            <person name="Gautier V."/>
            <person name="Ament-Velasquez S.L."/>
            <person name="Kruys A."/>
            <person name="Hutchinson M.I."/>
            <person name="Powell A.J."/>
            <person name="Barry K."/>
            <person name="Miller A.N."/>
            <person name="Grigoriev I.V."/>
            <person name="Debuchy R."/>
            <person name="Gladieux P."/>
            <person name="Hiltunen Thoren M."/>
            <person name="Johannesson H."/>
        </authorList>
    </citation>
    <scope>NUCLEOTIDE SEQUENCE</scope>
    <source>
        <strain evidence="1">CBS 538.74</strain>
    </source>
</reference>
<name>A0AAN6ZYR7_9PEZI</name>
<protein>
    <submittedName>
        <fullName evidence="1">Uncharacterized protein</fullName>
    </submittedName>
</protein>
<evidence type="ECO:0000313" key="1">
    <source>
        <dbReference type="EMBL" id="KAK4153846.1"/>
    </source>
</evidence>
<keyword evidence="2" id="KW-1185">Reference proteome</keyword>